<name>A0A640TCM2_STRNI</name>
<evidence type="ECO:0000313" key="3">
    <source>
        <dbReference type="EMBL" id="WAT96156.1"/>
    </source>
</evidence>
<feature type="compositionally biased region" description="Pro residues" evidence="1">
    <location>
        <begin position="266"/>
        <end position="275"/>
    </location>
</feature>
<dbReference type="EMBL" id="CP114202">
    <property type="protein sequence ID" value="WAT96156.1"/>
    <property type="molecule type" value="Genomic_DNA"/>
</dbReference>
<keyword evidence="5" id="KW-1185">Reference proteome</keyword>
<evidence type="ECO:0000313" key="5">
    <source>
        <dbReference type="Proteomes" id="UP001210609"/>
    </source>
</evidence>
<dbReference type="CDD" id="cd05403">
    <property type="entry name" value="NT_KNTase_like"/>
    <property type="match status" value="1"/>
</dbReference>
<evidence type="ECO:0000256" key="1">
    <source>
        <dbReference type="SAM" id="MobiDB-lite"/>
    </source>
</evidence>
<dbReference type="EMBL" id="BLIP01000001">
    <property type="protein sequence ID" value="GFE21487.1"/>
    <property type="molecule type" value="Genomic_DNA"/>
</dbReference>
<accession>A0A640TCM2</accession>
<dbReference type="RefSeq" id="WP_159485657.1">
    <property type="nucleotide sequence ID" value="NZ_BLIP01000001.1"/>
</dbReference>
<dbReference type="Proteomes" id="UP001210609">
    <property type="component" value="Chromosome"/>
</dbReference>
<keyword evidence="2" id="KW-0808">Transferase</keyword>
<dbReference type="InterPro" id="IPR043519">
    <property type="entry name" value="NT_sf"/>
</dbReference>
<evidence type="ECO:0000313" key="2">
    <source>
        <dbReference type="EMBL" id="GFE21487.1"/>
    </source>
</evidence>
<proteinExistence type="predicted"/>
<feature type="compositionally biased region" description="Basic and acidic residues" evidence="1">
    <location>
        <begin position="23"/>
        <end position="33"/>
    </location>
</feature>
<dbReference type="Proteomes" id="UP000429552">
    <property type="component" value="Unassembled WGS sequence"/>
</dbReference>
<evidence type="ECO:0000313" key="4">
    <source>
        <dbReference type="Proteomes" id="UP000429552"/>
    </source>
</evidence>
<protein>
    <submittedName>
        <fullName evidence="2 3">Nucleotidyltransferase</fullName>
    </submittedName>
</protein>
<feature type="region of interest" description="Disordered" evidence="1">
    <location>
        <begin position="1"/>
        <end position="47"/>
    </location>
</feature>
<feature type="region of interest" description="Disordered" evidence="1">
    <location>
        <begin position="262"/>
        <end position="283"/>
    </location>
</feature>
<dbReference type="AlphaFoldDB" id="A0A640TCM2"/>
<feature type="compositionally biased region" description="Pro residues" evidence="1">
    <location>
        <begin position="1"/>
        <end position="16"/>
    </location>
</feature>
<dbReference type="SUPFAM" id="SSF81301">
    <property type="entry name" value="Nucleotidyltransferase"/>
    <property type="match status" value="1"/>
</dbReference>
<organism evidence="2 4">
    <name type="scientific">Streptomyces nigrescens</name>
    <dbReference type="NCBI Taxonomy" id="1920"/>
    <lineage>
        <taxon>Bacteria</taxon>
        <taxon>Bacillati</taxon>
        <taxon>Actinomycetota</taxon>
        <taxon>Actinomycetes</taxon>
        <taxon>Kitasatosporales</taxon>
        <taxon>Streptomycetaceae</taxon>
        <taxon>Streptomyces</taxon>
    </lineage>
</organism>
<reference evidence="3 5" key="2">
    <citation type="submission" date="2022-12" db="EMBL/GenBank/DDBJ databases">
        <authorList>
            <person name="Ruckert C."/>
            <person name="Busche T."/>
            <person name="Kalinowski J."/>
            <person name="Wittmann C."/>
        </authorList>
    </citation>
    <scope>NUCLEOTIDE SEQUENCE [LARGE SCALE GENOMIC DNA]</scope>
    <source>
        <strain evidence="3 5">DSM 40555</strain>
    </source>
</reference>
<sequence length="312" mass="33902">MTSTPGPAPLPEPAPPGAAAEATGERNPADRATPDGVPPDRVTPVRPATDRATAHLLDRFLAALRPRLPLRALWAHGSLAGGDYQQGRSDLDLIAIVDRPCTPEEERQLGELHATLDRTDPLAAKLHCSYLAADETADPAHIHLTWAHRELKRRTVTPVTRRELHTFGRVLYGDAPTALLPPVTDAELATFIRTDLREFWRPALDEPEEWLQDIWVDLGMLTLARATVTLRDGTLISKGEALAVLGELGAPDEVIADIRHRRYGPAAPPPPPGPARPSDRLGRRADLTRAFLGPAIDRTLATYGHTFPAPPG</sequence>
<gene>
    <name evidence="2" type="ORF">Sliba_19400</name>
    <name evidence="3" type="ORF">STRLI_001953</name>
</gene>
<reference evidence="2 4" key="1">
    <citation type="submission" date="2019-12" db="EMBL/GenBank/DDBJ databases">
        <title>Whole genome shotgun sequence of Streptomyces libani subsp. libani NBRC 13452.</title>
        <authorList>
            <person name="Ichikawa N."/>
            <person name="Kimura A."/>
            <person name="Kitahashi Y."/>
            <person name="Komaki H."/>
            <person name="Tamura T."/>
        </authorList>
    </citation>
    <scope>NUCLEOTIDE SEQUENCE [LARGE SCALE GENOMIC DNA]</scope>
    <source>
        <strain evidence="2 4">NBRC 13452</strain>
    </source>
</reference>
<dbReference type="GO" id="GO:0016740">
    <property type="term" value="F:transferase activity"/>
    <property type="evidence" value="ECO:0007669"/>
    <property type="project" value="UniProtKB-KW"/>
</dbReference>